<evidence type="ECO:0000313" key="4">
    <source>
        <dbReference type="EMBL" id="CAL1382803.1"/>
    </source>
</evidence>
<proteinExistence type="predicted"/>
<dbReference type="SMART" id="SM00356">
    <property type="entry name" value="ZnF_C3H1"/>
    <property type="match status" value="1"/>
</dbReference>
<dbReference type="PROSITE" id="PS50103">
    <property type="entry name" value="ZF_C3H1"/>
    <property type="match status" value="1"/>
</dbReference>
<gene>
    <name evidence="4" type="ORF">LTRI10_LOCUS24109</name>
</gene>
<dbReference type="EMBL" id="OZ034817">
    <property type="protein sequence ID" value="CAL1382803.1"/>
    <property type="molecule type" value="Genomic_DNA"/>
</dbReference>
<feature type="zinc finger region" description="C3H1-type" evidence="1">
    <location>
        <begin position="7"/>
        <end position="33"/>
    </location>
</feature>
<reference evidence="4 5" key="1">
    <citation type="submission" date="2024-04" db="EMBL/GenBank/DDBJ databases">
        <authorList>
            <person name="Fracassetti M."/>
        </authorList>
    </citation>
    <scope>NUCLEOTIDE SEQUENCE [LARGE SCALE GENOMIC DNA]</scope>
</reference>
<feature type="compositionally biased region" description="Polar residues" evidence="2">
    <location>
        <begin position="90"/>
        <end position="101"/>
    </location>
</feature>
<dbReference type="Proteomes" id="UP001497516">
    <property type="component" value="Chromosome 4"/>
</dbReference>
<organism evidence="4 5">
    <name type="scientific">Linum trigynum</name>
    <dbReference type="NCBI Taxonomy" id="586398"/>
    <lineage>
        <taxon>Eukaryota</taxon>
        <taxon>Viridiplantae</taxon>
        <taxon>Streptophyta</taxon>
        <taxon>Embryophyta</taxon>
        <taxon>Tracheophyta</taxon>
        <taxon>Spermatophyta</taxon>
        <taxon>Magnoliopsida</taxon>
        <taxon>eudicotyledons</taxon>
        <taxon>Gunneridae</taxon>
        <taxon>Pentapetalae</taxon>
        <taxon>rosids</taxon>
        <taxon>fabids</taxon>
        <taxon>Malpighiales</taxon>
        <taxon>Linaceae</taxon>
        <taxon>Linum</taxon>
    </lineage>
</organism>
<evidence type="ECO:0000256" key="2">
    <source>
        <dbReference type="SAM" id="MobiDB-lite"/>
    </source>
</evidence>
<accession>A0AAV2EA25</accession>
<feature type="compositionally biased region" description="Basic and acidic residues" evidence="2">
    <location>
        <begin position="71"/>
        <end position="85"/>
    </location>
</feature>
<feature type="region of interest" description="Disordered" evidence="2">
    <location>
        <begin position="45"/>
        <end position="138"/>
    </location>
</feature>
<protein>
    <recommendedName>
        <fullName evidence="3">C3H1-type domain-containing protein</fullName>
    </recommendedName>
</protein>
<keyword evidence="1" id="KW-0863">Zinc-finger</keyword>
<evidence type="ECO:0000313" key="5">
    <source>
        <dbReference type="Proteomes" id="UP001497516"/>
    </source>
</evidence>
<dbReference type="AlphaFoldDB" id="A0AAV2EA25"/>
<evidence type="ECO:0000259" key="3">
    <source>
        <dbReference type="PROSITE" id="PS50103"/>
    </source>
</evidence>
<evidence type="ECO:0000256" key="1">
    <source>
        <dbReference type="PROSITE-ProRule" id="PRU00723"/>
    </source>
</evidence>
<name>A0AAV2EA25_9ROSI</name>
<dbReference type="Gene3D" id="3.30.1370.210">
    <property type="match status" value="1"/>
</dbReference>
<sequence>MSMKSSRSRSIVCHYWKQGRCNRNPCRFVHGDPQAAATKVVESLPSSLNGHRPNVYRASQTQKSQALAPGDLRRKLSTPEEDRVYKRTKSSQLPAAATQMSQRKKGSSYVDGVLPSQSPSEPASANTTSSPKPDVEAAASCSCSCCPHY</sequence>
<keyword evidence="1" id="KW-0479">Metal-binding</keyword>
<dbReference type="GO" id="GO:0008270">
    <property type="term" value="F:zinc ion binding"/>
    <property type="evidence" value="ECO:0007669"/>
    <property type="project" value="UniProtKB-KW"/>
</dbReference>
<keyword evidence="1" id="KW-0862">Zinc</keyword>
<keyword evidence="5" id="KW-1185">Reference proteome</keyword>
<feature type="domain" description="C3H1-type" evidence="3">
    <location>
        <begin position="7"/>
        <end position="33"/>
    </location>
</feature>
<feature type="compositionally biased region" description="Polar residues" evidence="2">
    <location>
        <begin position="115"/>
        <end position="131"/>
    </location>
</feature>
<dbReference type="InterPro" id="IPR000571">
    <property type="entry name" value="Znf_CCCH"/>
</dbReference>